<dbReference type="OrthoDB" id="4358509at2759"/>
<name>A0A0F7U580_PENBI</name>
<proteinExistence type="predicted"/>
<reference evidence="2" key="1">
    <citation type="journal article" date="2015" name="Genome Announc.">
        <title>Draft genome sequence of the fungus Penicillium brasilianum MG11.</title>
        <authorList>
            <person name="Horn F."/>
            <person name="Linde J."/>
            <person name="Mattern D.J."/>
            <person name="Walther G."/>
            <person name="Guthke R."/>
            <person name="Brakhage A.A."/>
            <person name="Valiante V."/>
        </authorList>
    </citation>
    <scope>NUCLEOTIDE SEQUENCE [LARGE SCALE GENOMIC DNA]</scope>
    <source>
        <strain evidence="2">MG11</strain>
    </source>
</reference>
<keyword evidence="2" id="KW-1185">Reference proteome</keyword>
<evidence type="ECO:0000313" key="2">
    <source>
        <dbReference type="Proteomes" id="UP000042958"/>
    </source>
</evidence>
<protein>
    <submittedName>
        <fullName evidence="1">Uncharacterized protein</fullName>
    </submittedName>
</protein>
<sequence length="428" mass="48846">MAEPNKSPEDPLQCPSLFENLEDLRWDDMISSIESDIFSKRLGSHDAVHFLFEKMQNNDTPLLIRQAINTVFSRPSLRQKIEKEWNLYPDYADAKRHQHEINKGAPYDLASWSIEHCPSCFNNLLDYDMIQPSSFSKTGYNFFWLALRSERHDLMERLVCLMDPQFLLEPFSVREAEKYRDTMFQISTWNRTWFAVCWARLRSSPHCRAGLASLGEREIENIFRHVDIGVANQLLEADLDIGEPFLGNASPVWLTIVHRVDPEPMLTWLLNRGHLPPPKFLIYAVTHKSIPTTKWIMHHVSLTEDWRDAICVAAEGTDCTSAQLMSIILRVSVPKLRTCPTMSQNMVIKIVNGVCQEKKSLDESSFPPNNAWKKTVEALERGAVQKIKSLGEVVGKVEVLGAKLAAEDAGFCQLSESLSLMGNEDILN</sequence>
<evidence type="ECO:0000313" key="1">
    <source>
        <dbReference type="EMBL" id="CEJ62572.1"/>
    </source>
</evidence>
<organism evidence="1 2">
    <name type="scientific">Penicillium brasilianum</name>
    <dbReference type="NCBI Taxonomy" id="104259"/>
    <lineage>
        <taxon>Eukaryota</taxon>
        <taxon>Fungi</taxon>
        <taxon>Dikarya</taxon>
        <taxon>Ascomycota</taxon>
        <taxon>Pezizomycotina</taxon>
        <taxon>Eurotiomycetes</taxon>
        <taxon>Eurotiomycetidae</taxon>
        <taxon>Eurotiales</taxon>
        <taxon>Aspergillaceae</taxon>
        <taxon>Penicillium</taxon>
    </lineage>
</organism>
<gene>
    <name evidence="1" type="ORF">PMG11_11069</name>
</gene>
<accession>A0A0F7U580</accession>
<dbReference type="AlphaFoldDB" id="A0A0F7U580"/>
<dbReference type="EMBL" id="CDHK01000018">
    <property type="protein sequence ID" value="CEJ62572.1"/>
    <property type="molecule type" value="Genomic_DNA"/>
</dbReference>
<dbReference type="Proteomes" id="UP000042958">
    <property type="component" value="Unassembled WGS sequence"/>
</dbReference>